<dbReference type="Pfam" id="PF10988">
    <property type="entry name" value="DUF2807"/>
    <property type="match status" value="1"/>
</dbReference>
<dbReference type="EMBL" id="FQXT01000003">
    <property type="protein sequence ID" value="SHI07624.1"/>
    <property type="molecule type" value="Genomic_DNA"/>
</dbReference>
<reference evidence="3 6" key="3">
    <citation type="submission" date="2018-07" db="EMBL/GenBank/DDBJ databases">
        <title>Leeuwenhoekiella genomics.</title>
        <authorList>
            <person name="Tahon G."/>
            <person name="Willems A."/>
        </authorList>
    </citation>
    <scope>NUCLEOTIDE SEQUENCE [LARGE SCALE GENOMIC DNA]</scope>
    <source>
        <strain evidence="3 6">LMG 24856</strain>
    </source>
</reference>
<evidence type="ECO:0000313" key="3">
    <source>
        <dbReference type="EMBL" id="RXG30516.1"/>
    </source>
</evidence>
<evidence type="ECO:0000313" key="5">
    <source>
        <dbReference type="Proteomes" id="UP000184240"/>
    </source>
</evidence>
<accession>A0A1M5Y746</accession>
<feature type="chain" id="PRO_5013268682" evidence="1">
    <location>
        <begin position="20"/>
        <end position="242"/>
    </location>
</feature>
<keyword evidence="6" id="KW-1185">Reference proteome</keyword>
<protein>
    <submittedName>
        <fullName evidence="3">Autotransporter adhesin-like protein</fullName>
    </submittedName>
    <submittedName>
        <fullName evidence="4">Putative auto-transporter adhesin, head GIN domain</fullName>
    </submittedName>
</protein>
<dbReference type="STRING" id="573501.SAMN04487999_1973"/>
<evidence type="ECO:0000256" key="1">
    <source>
        <dbReference type="SAM" id="SignalP"/>
    </source>
</evidence>
<evidence type="ECO:0000313" key="4">
    <source>
        <dbReference type="EMBL" id="SHI07624.1"/>
    </source>
</evidence>
<reference evidence="4" key="1">
    <citation type="submission" date="2016-11" db="EMBL/GenBank/DDBJ databases">
        <authorList>
            <person name="Jaros S."/>
            <person name="Januszkiewicz K."/>
            <person name="Wedrychowicz H."/>
        </authorList>
    </citation>
    <scope>NUCLEOTIDE SEQUENCE [LARGE SCALE GENOMIC DNA]</scope>
    <source>
        <strain evidence="4">DSM 19859</strain>
    </source>
</reference>
<organism evidence="4 5">
    <name type="scientific">Leeuwenhoekiella palythoae</name>
    <dbReference type="NCBI Taxonomy" id="573501"/>
    <lineage>
        <taxon>Bacteria</taxon>
        <taxon>Pseudomonadati</taxon>
        <taxon>Bacteroidota</taxon>
        <taxon>Flavobacteriia</taxon>
        <taxon>Flavobacteriales</taxon>
        <taxon>Flavobacteriaceae</taxon>
        <taxon>Leeuwenhoekiella</taxon>
    </lineage>
</organism>
<evidence type="ECO:0000313" key="6">
    <source>
        <dbReference type="Proteomes" id="UP000290037"/>
    </source>
</evidence>
<dbReference type="InterPro" id="IPR021255">
    <property type="entry name" value="DUF2807"/>
</dbReference>
<dbReference type="Proteomes" id="UP000290037">
    <property type="component" value="Unassembled WGS sequence"/>
</dbReference>
<dbReference type="AlphaFoldDB" id="A0A1M5Y746"/>
<feature type="signal peptide" evidence="1">
    <location>
        <begin position="1"/>
        <end position="19"/>
    </location>
</feature>
<dbReference type="PANTHER" id="PTHR39200:SF1">
    <property type="entry name" value="AUTO-TRANSPORTER ADHESIN HEAD GIN DOMAIN-CONTAINING PROTEIN-RELATED"/>
    <property type="match status" value="1"/>
</dbReference>
<sequence length="242" mass="24915">MKKIILILGIALVSSTVNAQWWGGKKITGNGNTTTDTRNLSDYDEVGVSGSFDVILVAGAEGKITVEAEENLQEYIITEVKGDKLKIYTEDGVSLRTSRNKDIIITVPFKDLEAVNLAGSGDVTSKDVINAKNFKCSVSGSGDMILEVNVQDVTASVAGSGDLSLSGSTQKSHLKVAGSGDLHASDLKSNDAEASIAGSGDISLNCNGGTLKAAVAGSGDIVYTGKPDKVDSKVVGSGSVSN</sequence>
<dbReference type="EMBL" id="QOVN01000002">
    <property type="protein sequence ID" value="RXG30516.1"/>
    <property type="molecule type" value="Genomic_DNA"/>
</dbReference>
<dbReference type="Gene3D" id="2.160.20.120">
    <property type="match status" value="1"/>
</dbReference>
<proteinExistence type="predicted"/>
<keyword evidence="1" id="KW-0732">Signal</keyword>
<dbReference type="OrthoDB" id="5585143at2"/>
<reference evidence="5" key="2">
    <citation type="submission" date="2016-11" db="EMBL/GenBank/DDBJ databases">
        <authorList>
            <person name="Varghese N."/>
            <person name="Submissions S."/>
        </authorList>
    </citation>
    <scope>NUCLEOTIDE SEQUENCE [LARGE SCALE GENOMIC DNA]</scope>
    <source>
        <strain evidence="5">DSM 19859</strain>
    </source>
</reference>
<dbReference type="RefSeq" id="WP_072982621.1">
    <property type="nucleotide sequence ID" value="NZ_FQXT01000003.1"/>
</dbReference>
<dbReference type="Proteomes" id="UP000184240">
    <property type="component" value="Unassembled WGS sequence"/>
</dbReference>
<name>A0A1M5Y746_9FLAO</name>
<gene>
    <name evidence="3" type="ORF">DSM01_1266</name>
    <name evidence="4" type="ORF">SAMN04487999_1973</name>
</gene>
<feature type="domain" description="Putative auto-transporter adhesin head GIN" evidence="2">
    <location>
        <begin position="42"/>
        <end position="227"/>
    </location>
</feature>
<evidence type="ECO:0000259" key="2">
    <source>
        <dbReference type="Pfam" id="PF10988"/>
    </source>
</evidence>
<dbReference type="PANTHER" id="PTHR39200">
    <property type="entry name" value="HYPOTHETICAL EXPORTED PROTEIN"/>
    <property type="match status" value="1"/>
</dbReference>